<dbReference type="Gramene" id="Mp7g17980.1">
    <property type="protein sequence ID" value="Mp7g17980.1.cds"/>
    <property type="gene ID" value="Mp7g17980"/>
</dbReference>
<dbReference type="InterPro" id="IPR007750">
    <property type="entry name" value="DUF674"/>
</dbReference>
<dbReference type="OrthoDB" id="1277335at2759"/>
<reference evidence="2" key="1">
    <citation type="journal article" date="2017" name="Cell">
        <title>Insights into land plant evolution garnered from the Marchantia polymorpha genome.</title>
        <authorList>
            <person name="Bowman J.L."/>
            <person name="Kohchi T."/>
            <person name="Yamato K.T."/>
            <person name="Jenkins J."/>
            <person name="Shu S."/>
            <person name="Ishizaki K."/>
            <person name="Yamaoka S."/>
            <person name="Nishihama R."/>
            <person name="Nakamura Y."/>
            <person name="Berger F."/>
            <person name="Adam C."/>
            <person name="Aki S.S."/>
            <person name="Althoff F."/>
            <person name="Araki T."/>
            <person name="Arteaga-Vazquez M.A."/>
            <person name="Balasubrmanian S."/>
            <person name="Barry K."/>
            <person name="Bauer D."/>
            <person name="Boehm C.R."/>
            <person name="Briginshaw L."/>
            <person name="Caballero-Perez J."/>
            <person name="Catarino B."/>
            <person name="Chen F."/>
            <person name="Chiyoda S."/>
            <person name="Chovatia M."/>
            <person name="Davies K.M."/>
            <person name="Delmans M."/>
            <person name="Demura T."/>
            <person name="Dierschke T."/>
            <person name="Dolan L."/>
            <person name="Dorantes-Acosta A.E."/>
            <person name="Eklund D.M."/>
            <person name="Florent S.N."/>
            <person name="Flores-Sandoval E."/>
            <person name="Fujiyama A."/>
            <person name="Fukuzawa H."/>
            <person name="Galik B."/>
            <person name="Grimanelli D."/>
            <person name="Grimwood J."/>
            <person name="Grossniklaus U."/>
            <person name="Hamada T."/>
            <person name="Haseloff J."/>
            <person name="Hetherington A.J."/>
            <person name="Higo A."/>
            <person name="Hirakawa Y."/>
            <person name="Hundley H.N."/>
            <person name="Ikeda Y."/>
            <person name="Inoue K."/>
            <person name="Inoue S.I."/>
            <person name="Ishida S."/>
            <person name="Jia Q."/>
            <person name="Kakita M."/>
            <person name="Kanazawa T."/>
            <person name="Kawai Y."/>
            <person name="Kawashima T."/>
            <person name="Kennedy M."/>
            <person name="Kinose K."/>
            <person name="Kinoshita T."/>
            <person name="Kohara Y."/>
            <person name="Koide E."/>
            <person name="Komatsu K."/>
            <person name="Kopischke S."/>
            <person name="Kubo M."/>
            <person name="Kyozuka J."/>
            <person name="Lagercrantz U."/>
            <person name="Lin S.S."/>
            <person name="Lindquist E."/>
            <person name="Lipzen A.M."/>
            <person name="Lu C.W."/>
            <person name="De Luna E."/>
            <person name="Martienssen R.A."/>
            <person name="Minamino N."/>
            <person name="Mizutani M."/>
            <person name="Mizutani M."/>
            <person name="Mochizuki N."/>
            <person name="Monte I."/>
            <person name="Mosher R."/>
            <person name="Nagasaki H."/>
            <person name="Nakagami H."/>
            <person name="Naramoto S."/>
            <person name="Nishitani K."/>
            <person name="Ohtani M."/>
            <person name="Okamoto T."/>
            <person name="Okumura M."/>
            <person name="Phillips J."/>
            <person name="Pollak B."/>
            <person name="Reinders A."/>
            <person name="Rovekamp M."/>
            <person name="Sano R."/>
            <person name="Sawa S."/>
            <person name="Schmid M.W."/>
            <person name="Shirakawa M."/>
            <person name="Solano R."/>
            <person name="Spunde A."/>
            <person name="Suetsugu N."/>
            <person name="Sugano S."/>
            <person name="Sugiyama A."/>
            <person name="Sun R."/>
            <person name="Suzuki Y."/>
            <person name="Takenaka M."/>
            <person name="Takezawa D."/>
            <person name="Tomogane H."/>
            <person name="Tsuzuki M."/>
            <person name="Ueda T."/>
            <person name="Umeda M."/>
            <person name="Ward J.M."/>
            <person name="Watanabe Y."/>
            <person name="Yazaki K."/>
            <person name="Yokoyama R."/>
            <person name="Yoshitake Y."/>
            <person name="Yotsui I."/>
            <person name="Zachgo S."/>
            <person name="Schmutz J."/>
        </authorList>
    </citation>
    <scope>NUCLEOTIDE SEQUENCE [LARGE SCALE GENOMIC DNA]</scope>
    <source>
        <strain evidence="2">Tak-1</strain>
    </source>
</reference>
<name>A0A2R6WEA1_MARPO</name>
<evidence type="ECO:0000313" key="1">
    <source>
        <dbReference type="EMBL" id="PTQ32175.1"/>
    </source>
</evidence>
<gene>
    <name evidence="1" type="ORF">MARPO_0102s0042</name>
</gene>
<dbReference type="Proteomes" id="UP000244005">
    <property type="component" value="Unassembled WGS sequence"/>
</dbReference>
<dbReference type="AlphaFoldDB" id="A0A2R6WEA1"/>
<dbReference type="OMA" id="CQFIVEL"/>
<dbReference type="PANTHER" id="PTHR33103">
    <property type="entry name" value="OS01G0153900 PROTEIN"/>
    <property type="match status" value="1"/>
</dbReference>
<dbReference type="EMBL" id="KZ772774">
    <property type="protein sequence ID" value="PTQ32175.1"/>
    <property type="molecule type" value="Genomic_DNA"/>
</dbReference>
<proteinExistence type="predicted"/>
<dbReference type="Pfam" id="PF05056">
    <property type="entry name" value="DUF674"/>
    <property type="match status" value="2"/>
</dbReference>
<dbReference type="PANTHER" id="PTHR33103:SF19">
    <property type="entry name" value="OS09G0544700 PROTEIN"/>
    <property type="match status" value="1"/>
</dbReference>
<evidence type="ECO:0008006" key="3">
    <source>
        <dbReference type="Google" id="ProtNLM"/>
    </source>
</evidence>
<sequence length="342" mass="37131">MTPTGSNQSLCMSTTVAESMSDDIVVDQQPQNHQQPDSISVTVVFSKVTRQVLCLEAGKDFVDLLLSFLTLPIGSIVKLLSDASLLKSQESISAAGSKDGAKGAPREVSRGWGTAAPLSAMSSVYDSVVKMDDSLLRVDKSVLLDSRPPIPTCARLLPFAPLEEDMKEVNYFCCGVSCHFVSRKFGAKCPRHKRKMETLCKMVDSDVERQGDSRFGGGHFKAGLHSRVTAGFMKAGTHFVVTNNLDIYPSSAIKSLSSLKMIQSERISDLDNIDVQIGSEEVLQLLKASVCSGNVLNKVFGKYIKRTVVTPLPSYVAYLPQNPSCRSCPSSATTGIRVARRR</sequence>
<protein>
    <recommendedName>
        <fullName evidence="3">DUF674 domain-containing protein</fullName>
    </recommendedName>
</protein>
<evidence type="ECO:0000313" key="2">
    <source>
        <dbReference type="Proteomes" id="UP000244005"/>
    </source>
</evidence>
<keyword evidence="2" id="KW-1185">Reference proteome</keyword>
<accession>A0A2R6WEA1</accession>
<organism evidence="1 2">
    <name type="scientific">Marchantia polymorpha</name>
    <name type="common">Common liverwort</name>
    <name type="synonym">Marchantia aquatica</name>
    <dbReference type="NCBI Taxonomy" id="3197"/>
    <lineage>
        <taxon>Eukaryota</taxon>
        <taxon>Viridiplantae</taxon>
        <taxon>Streptophyta</taxon>
        <taxon>Embryophyta</taxon>
        <taxon>Marchantiophyta</taxon>
        <taxon>Marchantiopsida</taxon>
        <taxon>Marchantiidae</taxon>
        <taxon>Marchantiales</taxon>
        <taxon>Marchantiaceae</taxon>
        <taxon>Marchantia</taxon>
    </lineage>
</organism>